<feature type="transmembrane region" description="Helical" evidence="1">
    <location>
        <begin position="199"/>
        <end position="222"/>
    </location>
</feature>
<feature type="transmembrane region" description="Helical" evidence="1">
    <location>
        <begin position="349"/>
        <end position="371"/>
    </location>
</feature>
<accession>A0A2T1HR17</accession>
<protein>
    <recommendedName>
        <fullName evidence="4">GtrA family protein</fullName>
    </recommendedName>
</protein>
<feature type="transmembrane region" description="Helical" evidence="1">
    <location>
        <begin position="234"/>
        <end position="251"/>
    </location>
</feature>
<comment type="caution">
    <text evidence="2">The sequence shown here is derived from an EMBL/GenBank/DDBJ whole genome shotgun (WGS) entry which is preliminary data.</text>
</comment>
<dbReference type="Proteomes" id="UP000239772">
    <property type="component" value="Unassembled WGS sequence"/>
</dbReference>
<dbReference type="EMBL" id="PVZS01000017">
    <property type="protein sequence ID" value="PSC04090.1"/>
    <property type="molecule type" value="Genomic_DNA"/>
</dbReference>
<evidence type="ECO:0000313" key="2">
    <source>
        <dbReference type="EMBL" id="PSC04090.1"/>
    </source>
</evidence>
<evidence type="ECO:0000313" key="3">
    <source>
        <dbReference type="Proteomes" id="UP000239772"/>
    </source>
</evidence>
<keyword evidence="1" id="KW-1133">Transmembrane helix</keyword>
<dbReference type="RefSeq" id="WP_106337997.1">
    <property type="nucleotide sequence ID" value="NZ_PVZS01000017.1"/>
</dbReference>
<dbReference type="AlphaFoldDB" id="A0A2T1HR17"/>
<feature type="transmembrane region" description="Helical" evidence="1">
    <location>
        <begin position="140"/>
        <end position="161"/>
    </location>
</feature>
<evidence type="ECO:0000256" key="1">
    <source>
        <dbReference type="SAM" id="Phobius"/>
    </source>
</evidence>
<keyword evidence="1" id="KW-0812">Transmembrane</keyword>
<feature type="transmembrane region" description="Helical" evidence="1">
    <location>
        <begin position="402"/>
        <end position="420"/>
    </location>
</feature>
<proteinExistence type="predicted"/>
<keyword evidence="1" id="KW-0472">Membrane</keyword>
<feature type="transmembrane region" description="Helical" evidence="1">
    <location>
        <begin position="378"/>
        <end position="396"/>
    </location>
</feature>
<evidence type="ECO:0008006" key="4">
    <source>
        <dbReference type="Google" id="ProtNLM"/>
    </source>
</evidence>
<feature type="transmembrane region" description="Helical" evidence="1">
    <location>
        <begin position="432"/>
        <end position="454"/>
    </location>
</feature>
<feature type="transmembrane region" description="Helical" evidence="1">
    <location>
        <begin position="263"/>
        <end position="281"/>
    </location>
</feature>
<reference evidence="3" key="1">
    <citation type="submission" date="2018-03" db="EMBL/GenBank/DDBJ databases">
        <authorList>
            <person name="Sun L."/>
            <person name="Liu H."/>
            <person name="Chen W."/>
            <person name="Huang K."/>
            <person name="Liu W."/>
            <person name="Gao X."/>
        </authorList>
    </citation>
    <scope>NUCLEOTIDE SEQUENCE [LARGE SCALE GENOMIC DNA]</scope>
    <source>
        <strain evidence="3">SH9</strain>
    </source>
</reference>
<dbReference type="OrthoDB" id="1082056at2"/>
<feature type="transmembrane region" description="Helical" evidence="1">
    <location>
        <begin position="113"/>
        <end position="134"/>
    </location>
</feature>
<keyword evidence="3" id="KW-1185">Reference proteome</keyword>
<organism evidence="2 3">
    <name type="scientific">Alsobacter soli</name>
    <dbReference type="NCBI Taxonomy" id="2109933"/>
    <lineage>
        <taxon>Bacteria</taxon>
        <taxon>Pseudomonadati</taxon>
        <taxon>Pseudomonadota</taxon>
        <taxon>Alphaproteobacteria</taxon>
        <taxon>Hyphomicrobiales</taxon>
        <taxon>Alsobacteraceae</taxon>
        <taxon>Alsobacter</taxon>
    </lineage>
</organism>
<gene>
    <name evidence="2" type="ORF">SLNSH_15925</name>
</gene>
<sequence length="591" mass="62010">MTDAALPAIASRPWRGLVRDSRWAALAAWGIAVAGRLSDLGSVGTQFNDTDDATRLLEVRDLLAGQPWFDLVQHRLDPAFPIPMHWSRLVDAPIALLVLLFERVTDGATAERWAMIAWPQIVLLAAIFAVRALARRLGGNFASTPAVFLLALGLSMTWQFVPGRIDHHSVQATLLLWCLSALLDPTVRGGALAGALSAGALAVGIETVLFQGLAAAAVAARFLTDPSSRAWTRAYGASLAGTTLMLAAATVPPTSWTHGACDALSLGYIALLAIGGAGLALAAARERSRGARAGWLVAVAAAALAAFVAADPACVRGPMASIDPRLFPVWLDHNQELASWPKTFRQEPVSGALLMMGPALGALSAAALLTWPDLRRSPAAVAILACFAVAVVMGSLQIRSLFYANMLAVPLIAAAIGRFAERSDRRGGSALAAVIAGLLLANNTTWALAAASMLPDDAVVKSDAQDSACLNLGSYARLAALPPGLVVGPIDFGPFVLAATRHSVLGAPYHRQAAGIVDGYRMLTEPPAVAIPELRARGAAYVALCSRSRDFKRYVNVAPDGLLARLDRGEAAPGLEPIETDGLIRIYRVTP</sequence>
<name>A0A2T1HR17_9HYPH</name>
<feature type="transmembrane region" description="Helical" evidence="1">
    <location>
        <begin position="293"/>
        <end position="310"/>
    </location>
</feature>